<dbReference type="RefSeq" id="WP_110781290.1">
    <property type="nucleotide sequence ID" value="NZ_QJTI01000014.1"/>
</dbReference>
<accession>A0A318TG77</accession>
<proteinExistence type="predicted"/>
<feature type="chain" id="PRO_5016372309" description="SIMPL domain-containing protein" evidence="1">
    <location>
        <begin position="22"/>
        <end position="232"/>
    </location>
</feature>
<dbReference type="OrthoDB" id="9813144at2"/>
<keyword evidence="3" id="KW-1185">Reference proteome</keyword>
<dbReference type="Pfam" id="PF04402">
    <property type="entry name" value="SIMPL"/>
    <property type="match status" value="1"/>
</dbReference>
<organism evidence="2 3">
    <name type="scientific">Rhodopseudomonas faecalis</name>
    <dbReference type="NCBI Taxonomy" id="99655"/>
    <lineage>
        <taxon>Bacteria</taxon>
        <taxon>Pseudomonadati</taxon>
        <taxon>Pseudomonadota</taxon>
        <taxon>Alphaproteobacteria</taxon>
        <taxon>Hyphomicrobiales</taxon>
        <taxon>Nitrobacteraceae</taxon>
        <taxon>Rhodopseudomonas</taxon>
    </lineage>
</organism>
<dbReference type="InterPro" id="IPR052022">
    <property type="entry name" value="26kDa_periplasmic_antigen"/>
</dbReference>
<sequence length="232" mass="23736">MYRLLLTAAAALMAAVPPALAETALPPAISVVGEASIQVPPDLATIDGGVSIDAKTAKEAAAANAEAMTKVMQALKASGIKDEDLQTSRLSLLPQYAAPSRPGPNSLTGYRASNRVTVRLTDVSKVASVIDTLVSAGANEIGGINFTVAAPSKLLDQARDKAMADARRKAEIYARAAGVTLGAPLSIAEDTAQTPTAYRRMATGLAAAAPVAVGEETLSVNVSVSWAIKQAQ</sequence>
<evidence type="ECO:0000313" key="3">
    <source>
        <dbReference type="Proteomes" id="UP000248148"/>
    </source>
</evidence>
<keyword evidence="1" id="KW-0732">Signal</keyword>
<dbReference type="Proteomes" id="UP000248148">
    <property type="component" value="Unassembled WGS sequence"/>
</dbReference>
<evidence type="ECO:0000313" key="2">
    <source>
        <dbReference type="EMBL" id="PYF02138.1"/>
    </source>
</evidence>
<name>A0A318TG77_9BRAD</name>
<dbReference type="EMBL" id="QJTI01000014">
    <property type="protein sequence ID" value="PYF02138.1"/>
    <property type="molecule type" value="Genomic_DNA"/>
</dbReference>
<protein>
    <recommendedName>
        <fullName evidence="4">SIMPL domain-containing protein</fullName>
    </recommendedName>
</protein>
<evidence type="ECO:0000256" key="1">
    <source>
        <dbReference type="SAM" id="SignalP"/>
    </source>
</evidence>
<dbReference type="PANTHER" id="PTHR34387">
    <property type="entry name" value="SLR1258 PROTEIN"/>
    <property type="match status" value="1"/>
</dbReference>
<dbReference type="GO" id="GO:0006974">
    <property type="term" value="P:DNA damage response"/>
    <property type="evidence" value="ECO:0007669"/>
    <property type="project" value="TreeGrafter"/>
</dbReference>
<dbReference type="AlphaFoldDB" id="A0A318TG77"/>
<evidence type="ECO:0008006" key="4">
    <source>
        <dbReference type="Google" id="ProtNLM"/>
    </source>
</evidence>
<dbReference type="PANTHER" id="PTHR34387:SF1">
    <property type="entry name" value="PERIPLASMIC IMMUNOGENIC PROTEIN"/>
    <property type="match status" value="1"/>
</dbReference>
<comment type="caution">
    <text evidence="2">The sequence shown here is derived from an EMBL/GenBank/DDBJ whole genome shotgun (WGS) entry which is preliminary data.</text>
</comment>
<dbReference type="InterPro" id="IPR007497">
    <property type="entry name" value="SIMPL/DUF541"/>
</dbReference>
<feature type="signal peptide" evidence="1">
    <location>
        <begin position="1"/>
        <end position="21"/>
    </location>
</feature>
<reference evidence="2 3" key="1">
    <citation type="submission" date="2018-06" db="EMBL/GenBank/DDBJ databases">
        <title>Genomic Encyclopedia of Archaeal and Bacterial Type Strains, Phase II (KMG-II): from individual species to whole genera.</title>
        <authorList>
            <person name="Goeker M."/>
        </authorList>
    </citation>
    <scope>NUCLEOTIDE SEQUENCE [LARGE SCALE GENOMIC DNA]</scope>
    <source>
        <strain evidence="2 3">JCM 11668</strain>
    </source>
</reference>
<dbReference type="Gene3D" id="3.30.110.170">
    <property type="entry name" value="Protein of unknown function (DUF541), domain 1"/>
    <property type="match status" value="1"/>
</dbReference>
<gene>
    <name evidence="2" type="ORF">BJ122_11453</name>
</gene>
<dbReference type="Gene3D" id="3.30.70.2970">
    <property type="entry name" value="Protein of unknown function (DUF541), domain 2"/>
    <property type="match status" value="1"/>
</dbReference>